<keyword evidence="7 12" id="KW-0328">Glycosyltransferase</keyword>
<feature type="binding site" evidence="13">
    <location>
        <begin position="137"/>
        <end position="139"/>
    </location>
    <ligand>
        <name>substrate</name>
    </ligand>
</feature>
<dbReference type="FunFam" id="3.20.20.70:FF:000030">
    <property type="entry name" value="Nicotinate-nucleotide pyrophosphorylase, carboxylating"/>
    <property type="match status" value="1"/>
</dbReference>
<dbReference type="InterPro" id="IPR022412">
    <property type="entry name" value="Quinolinate_PRibosylTrfase_N"/>
</dbReference>
<feature type="binding site" evidence="13">
    <location>
        <position position="161"/>
    </location>
    <ligand>
        <name>substrate</name>
    </ligand>
</feature>
<keyword evidence="8 12" id="KW-0808">Transferase</keyword>
<evidence type="ECO:0000313" key="16">
    <source>
        <dbReference type="EMBL" id="SEJ11145.1"/>
    </source>
</evidence>
<evidence type="ECO:0000256" key="7">
    <source>
        <dbReference type="ARBA" id="ARBA00022676"/>
    </source>
</evidence>
<dbReference type="Gene3D" id="3.20.20.70">
    <property type="entry name" value="Aldolase class I"/>
    <property type="match status" value="1"/>
</dbReference>
<dbReference type="CDD" id="cd01572">
    <property type="entry name" value="QPRTase"/>
    <property type="match status" value="1"/>
</dbReference>
<dbReference type="SUPFAM" id="SSF51690">
    <property type="entry name" value="Nicotinate/Quinolinate PRTase C-terminal domain-like"/>
    <property type="match status" value="1"/>
</dbReference>
<dbReference type="NCBIfam" id="TIGR00078">
    <property type="entry name" value="nadC"/>
    <property type="match status" value="1"/>
</dbReference>
<dbReference type="GO" id="GO:0034213">
    <property type="term" value="P:quinolinate catabolic process"/>
    <property type="evidence" value="ECO:0007669"/>
    <property type="project" value="TreeGrafter"/>
</dbReference>
<dbReference type="Pfam" id="PF01729">
    <property type="entry name" value="QRPTase_C"/>
    <property type="match status" value="1"/>
</dbReference>
<evidence type="ECO:0000256" key="10">
    <source>
        <dbReference type="ARBA" id="ARBA00047445"/>
    </source>
</evidence>
<evidence type="ECO:0000256" key="4">
    <source>
        <dbReference type="ARBA" id="ARBA00011218"/>
    </source>
</evidence>
<feature type="domain" description="Quinolinate phosphoribosyl transferase N-terminal" evidence="15">
    <location>
        <begin position="32"/>
        <end position="114"/>
    </location>
</feature>
<comment type="pathway">
    <text evidence="2">Cofactor biosynthesis; NAD(+) biosynthesis; nicotinate D-ribonucleotide from quinolinate: step 1/1.</text>
</comment>
<gene>
    <name evidence="16" type="ORF">SAMN04487995_3268</name>
</gene>
<dbReference type="GO" id="GO:0009435">
    <property type="term" value="P:NAD+ biosynthetic process"/>
    <property type="evidence" value="ECO:0007669"/>
    <property type="project" value="UniProtKB-UniPathway"/>
</dbReference>
<evidence type="ECO:0000256" key="5">
    <source>
        <dbReference type="ARBA" id="ARBA00011944"/>
    </source>
</evidence>
<dbReference type="UniPathway" id="UPA00253">
    <property type="reaction ID" value="UER00331"/>
</dbReference>
<dbReference type="GO" id="GO:0005737">
    <property type="term" value="C:cytoplasm"/>
    <property type="evidence" value="ECO:0007669"/>
    <property type="project" value="TreeGrafter"/>
</dbReference>
<accession>A0A1H6WFP0</accession>
<dbReference type="SUPFAM" id="SSF54675">
    <property type="entry name" value="Nicotinate/Quinolinate PRTase N-terminal domain-like"/>
    <property type="match status" value="1"/>
</dbReference>
<evidence type="ECO:0000259" key="15">
    <source>
        <dbReference type="Pfam" id="PF02749"/>
    </source>
</evidence>
<dbReference type="InterPro" id="IPR002638">
    <property type="entry name" value="Quinolinate_PRibosylTrfase_C"/>
</dbReference>
<organism evidence="16 17">
    <name type="scientific">Dyadobacter koreensis</name>
    <dbReference type="NCBI Taxonomy" id="408657"/>
    <lineage>
        <taxon>Bacteria</taxon>
        <taxon>Pseudomonadati</taxon>
        <taxon>Bacteroidota</taxon>
        <taxon>Cytophagia</taxon>
        <taxon>Cytophagales</taxon>
        <taxon>Spirosomataceae</taxon>
        <taxon>Dyadobacter</taxon>
    </lineage>
</organism>
<dbReference type="RefSeq" id="WP_090336860.1">
    <property type="nucleotide sequence ID" value="NZ_FNXY01000005.1"/>
</dbReference>
<evidence type="ECO:0000256" key="8">
    <source>
        <dbReference type="ARBA" id="ARBA00022679"/>
    </source>
</evidence>
<dbReference type="InterPro" id="IPR027277">
    <property type="entry name" value="NadC/ModD"/>
</dbReference>
<dbReference type="STRING" id="408657.SAMN04487995_3268"/>
<evidence type="ECO:0000256" key="11">
    <source>
        <dbReference type="ARBA" id="ARBA00069173"/>
    </source>
</evidence>
<evidence type="ECO:0000256" key="3">
    <source>
        <dbReference type="ARBA" id="ARBA00009400"/>
    </source>
</evidence>
<feature type="binding site" evidence="13">
    <location>
        <position position="226"/>
    </location>
    <ligand>
        <name>substrate</name>
    </ligand>
</feature>
<evidence type="ECO:0000256" key="1">
    <source>
        <dbReference type="ARBA" id="ARBA00003237"/>
    </source>
</evidence>
<evidence type="ECO:0000256" key="13">
    <source>
        <dbReference type="PIRSR" id="PIRSR006250-1"/>
    </source>
</evidence>
<evidence type="ECO:0000256" key="6">
    <source>
        <dbReference type="ARBA" id="ARBA00022642"/>
    </source>
</evidence>
<dbReference type="InterPro" id="IPR004393">
    <property type="entry name" value="NadC"/>
</dbReference>
<feature type="binding site" evidence="13">
    <location>
        <position position="171"/>
    </location>
    <ligand>
        <name>substrate</name>
    </ligand>
</feature>
<dbReference type="InterPro" id="IPR036068">
    <property type="entry name" value="Nicotinate_pribotase-like_C"/>
</dbReference>
<dbReference type="Proteomes" id="UP000199532">
    <property type="component" value="Unassembled WGS sequence"/>
</dbReference>
<dbReference type="GO" id="GO:0004514">
    <property type="term" value="F:nicotinate-nucleotide diphosphorylase (carboxylating) activity"/>
    <property type="evidence" value="ECO:0007669"/>
    <property type="project" value="UniProtKB-EC"/>
</dbReference>
<dbReference type="OrthoDB" id="9782546at2"/>
<reference evidence="16 17" key="1">
    <citation type="submission" date="2016-10" db="EMBL/GenBank/DDBJ databases">
        <authorList>
            <person name="de Groot N.N."/>
        </authorList>
    </citation>
    <scope>NUCLEOTIDE SEQUENCE [LARGE SCALE GENOMIC DNA]</scope>
    <source>
        <strain evidence="16 17">DSM 19938</strain>
    </source>
</reference>
<dbReference type="Gene3D" id="3.90.1170.20">
    <property type="entry name" value="Quinolinate phosphoribosyl transferase, N-terminal domain"/>
    <property type="match status" value="1"/>
</dbReference>
<proteinExistence type="inferred from homology"/>
<keyword evidence="6" id="KW-0662">Pyridine nucleotide biosynthesis</keyword>
<dbReference type="PANTHER" id="PTHR32179:SF3">
    <property type="entry name" value="NICOTINATE-NUCLEOTIDE PYROPHOSPHORYLASE [CARBOXYLATING]"/>
    <property type="match status" value="1"/>
</dbReference>
<feature type="binding site" evidence="13">
    <location>
        <begin position="249"/>
        <end position="251"/>
    </location>
    <ligand>
        <name>substrate</name>
    </ligand>
</feature>
<dbReference type="PIRSF" id="PIRSF006250">
    <property type="entry name" value="NadC_ModD"/>
    <property type="match status" value="1"/>
</dbReference>
<sequence>METNPHVLRDLIHLALIEDIGDGDHSSLSSVPATAMKKARLLVKQDGILAGVEVALVILEETAELYNHPKAKVEVFIQDGARIKVGDIVLTIEASAQLILKAERLLLNIMQRMSGIATYAREMVDIIGDLPVKLLDTRKTTPNFRLFEKMATKIGGAVNHRMGLYDMIMLKDNHVDYAGGIEAAITNARNYLKENGKNLRIEIETRNLAEVDEVLRVGQVDIIMLDNFSLADMREAVKRINGRFETEASGNITEKTLRAVAETGIDSISSGALTHQIQSLDLSLKAF</sequence>
<dbReference type="EC" id="2.4.2.19" evidence="5"/>
<protein>
    <recommendedName>
        <fullName evidence="11">Probable nicotinate-nucleotide pyrophosphorylase [carboxylating]</fullName>
        <ecNumber evidence="5">2.4.2.19</ecNumber>
    </recommendedName>
    <alternativeName>
        <fullName evidence="9">Quinolinate phosphoribosyltransferase [decarboxylating]</fullName>
    </alternativeName>
</protein>
<feature type="domain" description="Quinolinate phosphoribosyl transferase C-terminal" evidence="14">
    <location>
        <begin position="116"/>
        <end position="285"/>
    </location>
</feature>
<dbReference type="InterPro" id="IPR037128">
    <property type="entry name" value="Quinolinate_PRibosylTase_N_sf"/>
</dbReference>
<dbReference type="Pfam" id="PF02749">
    <property type="entry name" value="QRPTase_N"/>
    <property type="match status" value="1"/>
</dbReference>
<comment type="catalytic activity">
    <reaction evidence="10">
        <text>nicotinate beta-D-ribonucleotide + CO2 + diphosphate = quinolinate + 5-phospho-alpha-D-ribose 1-diphosphate + 2 H(+)</text>
        <dbReference type="Rhea" id="RHEA:12733"/>
        <dbReference type="ChEBI" id="CHEBI:15378"/>
        <dbReference type="ChEBI" id="CHEBI:16526"/>
        <dbReference type="ChEBI" id="CHEBI:29959"/>
        <dbReference type="ChEBI" id="CHEBI:33019"/>
        <dbReference type="ChEBI" id="CHEBI:57502"/>
        <dbReference type="ChEBI" id="CHEBI:58017"/>
        <dbReference type="EC" id="2.4.2.19"/>
    </reaction>
</comment>
<evidence type="ECO:0000256" key="2">
    <source>
        <dbReference type="ARBA" id="ARBA00004893"/>
    </source>
</evidence>
<evidence type="ECO:0000256" key="9">
    <source>
        <dbReference type="ARBA" id="ARBA00033102"/>
    </source>
</evidence>
<evidence type="ECO:0000259" key="14">
    <source>
        <dbReference type="Pfam" id="PF01729"/>
    </source>
</evidence>
<feature type="binding site" evidence="13">
    <location>
        <begin position="270"/>
        <end position="272"/>
    </location>
    <ligand>
        <name>substrate</name>
    </ligand>
</feature>
<comment type="subunit">
    <text evidence="4">Hexamer formed by 3 homodimers.</text>
</comment>
<dbReference type="FunFam" id="3.90.1170.20:FF:000001">
    <property type="entry name" value="Nicotinate-nucleotide diphosphorylase (Carboxylating)"/>
    <property type="match status" value="1"/>
</dbReference>
<evidence type="ECO:0000256" key="12">
    <source>
        <dbReference type="PIRNR" id="PIRNR006250"/>
    </source>
</evidence>
<keyword evidence="17" id="KW-1185">Reference proteome</keyword>
<feature type="binding site" evidence="13">
    <location>
        <position position="204"/>
    </location>
    <ligand>
        <name>substrate</name>
    </ligand>
</feature>
<comment type="function">
    <text evidence="1">Involved in the catabolism of quinolinic acid (QA).</text>
</comment>
<name>A0A1H6WFP0_9BACT</name>
<dbReference type="EMBL" id="FNXY01000005">
    <property type="protein sequence ID" value="SEJ11145.1"/>
    <property type="molecule type" value="Genomic_DNA"/>
</dbReference>
<evidence type="ECO:0000313" key="17">
    <source>
        <dbReference type="Proteomes" id="UP000199532"/>
    </source>
</evidence>
<dbReference type="AlphaFoldDB" id="A0A1H6WFP0"/>
<comment type="similarity">
    <text evidence="3 12">Belongs to the NadC/ModD family.</text>
</comment>
<feature type="binding site" evidence="13">
    <location>
        <position position="104"/>
    </location>
    <ligand>
        <name>substrate</name>
    </ligand>
</feature>
<dbReference type="InterPro" id="IPR013785">
    <property type="entry name" value="Aldolase_TIM"/>
</dbReference>
<dbReference type="PANTHER" id="PTHR32179">
    <property type="entry name" value="NICOTINATE-NUCLEOTIDE PYROPHOSPHORYLASE [CARBOXYLATING]"/>
    <property type="match status" value="1"/>
</dbReference>